<gene>
    <name evidence="2" type="ORF">AHMF7616_04250</name>
</gene>
<sequence length="431" mass="48724">MTAIIGVLNKSAVALAADSASTVSGGEVNKVYNNANKIFNLASNYPVGISIYNSAEFMGIPWETIIKMYKKELGTRNFPNLFEYANDFITYLNKIKLRVNTYDVELYLNTTIFNVVKSIHEVASTEFEDTFPDKSQIDVNQEFNNILVNIIQRNIQSINNTNTLIEFIDYTQEMFLAAYEVNIVTYINNLYSSVNLSLAETSLIAFKEFIYLNIVKDIFDNPYSGIIITGFGEDDVFPKLRSYIIGGIIDHRIRYKLSEDVIISTQNTGAITPFAQVDIISTFLKGIDPFIINNITAGFKTILDIYNVDIENAIPTNTDSNAIKAILNTTPALIDKFKKIVDEVCNERNLFPILRTIGTLSKEDLTEMAESLIDLTYLKRRVSFEEESVGGPVDVAVITKGDGFVWIKRKHYFKPEMNLNYLASVFNQRNT</sequence>
<reference evidence="2 3" key="1">
    <citation type="submission" date="2018-04" db="EMBL/GenBank/DDBJ databases">
        <title>Adhaeribacter sp. HMF7616 genome sequencing and assembly.</title>
        <authorList>
            <person name="Kang H."/>
            <person name="Kang J."/>
            <person name="Cha I."/>
            <person name="Kim H."/>
            <person name="Joh K."/>
        </authorList>
    </citation>
    <scope>NUCLEOTIDE SEQUENCE [LARGE SCALE GENOMIC DNA]</scope>
    <source>
        <strain evidence="2 3">HMF7616</strain>
    </source>
</reference>
<evidence type="ECO:0000313" key="2">
    <source>
        <dbReference type="EMBL" id="RDC65620.1"/>
    </source>
</evidence>
<feature type="chain" id="PRO_5016785436" evidence="1">
    <location>
        <begin position="17"/>
        <end position="431"/>
    </location>
</feature>
<organism evidence="2 3">
    <name type="scientific">Adhaeribacter pallidiroseus</name>
    <dbReference type="NCBI Taxonomy" id="2072847"/>
    <lineage>
        <taxon>Bacteria</taxon>
        <taxon>Pseudomonadati</taxon>
        <taxon>Bacteroidota</taxon>
        <taxon>Cytophagia</taxon>
        <taxon>Cytophagales</taxon>
        <taxon>Hymenobacteraceae</taxon>
        <taxon>Adhaeribacter</taxon>
    </lineage>
</organism>
<comment type="caution">
    <text evidence="2">The sequence shown here is derived from an EMBL/GenBank/DDBJ whole genome shotgun (WGS) entry which is preliminary data.</text>
</comment>
<keyword evidence="1" id="KW-0732">Signal</keyword>
<feature type="signal peptide" evidence="1">
    <location>
        <begin position="1"/>
        <end position="16"/>
    </location>
</feature>
<name>A0A369QMP1_9BACT</name>
<proteinExistence type="predicted"/>
<evidence type="ECO:0000313" key="3">
    <source>
        <dbReference type="Proteomes" id="UP000253919"/>
    </source>
</evidence>
<accession>A0A369QMP1</accession>
<dbReference type="OrthoDB" id="978985at2"/>
<keyword evidence="3" id="KW-1185">Reference proteome</keyword>
<dbReference type="RefSeq" id="WP_115374604.1">
    <property type="nucleotide sequence ID" value="NZ_QASA01000001.1"/>
</dbReference>
<dbReference type="EMBL" id="QASA01000001">
    <property type="protein sequence ID" value="RDC65620.1"/>
    <property type="molecule type" value="Genomic_DNA"/>
</dbReference>
<dbReference type="Proteomes" id="UP000253919">
    <property type="component" value="Unassembled WGS sequence"/>
</dbReference>
<dbReference type="AlphaFoldDB" id="A0A369QMP1"/>
<protein>
    <submittedName>
        <fullName evidence="2">Uncharacterized protein</fullName>
    </submittedName>
</protein>
<evidence type="ECO:0000256" key="1">
    <source>
        <dbReference type="SAM" id="SignalP"/>
    </source>
</evidence>